<proteinExistence type="predicted"/>
<keyword evidence="1" id="KW-0472">Membrane</keyword>
<evidence type="ECO:0000313" key="4">
    <source>
        <dbReference type="Proteomes" id="UP000445000"/>
    </source>
</evidence>
<feature type="domain" description="CAAX prenyl protease 2/Lysostaphin resistance protein A-like" evidence="2">
    <location>
        <begin position="107"/>
        <end position="193"/>
    </location>
</feature>
<feature type="transmembrane region" description="Helical" evidence="1">
    <location>
        <begin position="109"/>
        <end position="130"/>
    </location>
</feature>
<feature type="transmembrane region" description="Helical" evidence="1">
    <location>
        <begin position="192"/>
        <end position="211"/>
    </location>
</feature>
<sequence>MHALASRALEKQRDAVLLALVFILIFSFIWGGQPSFPGATAMFATVLIGALLTGQVNRRGSVRDAGFRLDTAAHAAALLAPVTGVIIALTMIAGHLLNSTHFPTASQAWPSLLEAFAFGLAQQYVLLAFFYRRLERILGHTGLAMVTTALVFAIFHLPNPFLTIVTLLAGLLSAAVYRRAPNLWINGLAHGLISYQFYYALPLAITGALRVGPGYHG</sequence>
<dbReference type="InterPro" id="IPR003675">
    <property type="entry name" value="Rce1/LyrA-like_dom"/>
</dbReference>
<evidence type="ECO:0000313" key="3">
    <source>
        <dbReference type="EMBL" id="GFE83579.1"/>
    </source>
</evidence>
<evidence type="ECO:0000259" key="2">
    <source>
        <dbReference type="Pfam" id="PF02517"/>
    </source>
</evidence>
<dbReference type="AlphaFoldDB" id="A0A829YK65"/>
<dbReference type="GO" id="GO:0004175">
    <property type="term" value="F:endopeptidase activity"/>
    <property type="evidence" value="ECO:0007669"/>
    <property type="project" value="UniProtKB-ARBA"/>
</dbReference>
<feature type="transmembrane region" description="Helical" evidence="1">
    <location>
        <begin position="75"/>
        <end position="97"/>
    </location>
</feature>
<feature type="transmembrane region" description="Helical" evidence="1">
    <location>
        <begin position="12"/>
        <end position="30"/>
    </location>
</feature>
<feature type="transmembrane region" description="Helical" evidence="1">
    <location>
        <begin position="36"/>
        <end position="54"/>
    </location>
</feature>
<keyword evidence="1" id="KW-0812">Transmembrane</keyword>
<dbReference type="GO" id="GO:0080120">
    <property type="term" value="P:CAAX-box protein maturation"/>
    <property type="evidence" value="ECO:0007669"/>
    <property type="project" value="UniProtKB-ARBA"/>
</dbReference>
<reference evidence="4" key="1">
    <citation type="submission" date="2020-01" db="EMBL/GenBank/DDBJ databases">
        <title>'Steroidobacter agaridevorans' sp. nov., agar-degrading bacteria isolated from rhizosphere soils.</title>
        <authorList>
            <person name="Ikenaga M."/>
            <person name="Kataoka M."/>
            <person name="Murouchi A."/>
            <person name="Katsuragi S."/>
            <person name="Sakai M."/>
        </authorList>
    </citation>
    <scope>NUCLEOTIDE SEQUENCE [LARGE SCALE GENOMIC DNA]</scope>
    <source>
        <strain evidence="4">YU21-B</strain>
    </source>
</reference>
<dbReference type="Proteomes" id="UP000445000">
    <property type="component" value="Unassembled WGS sequence"/>
</dbReference>
<evidence type="ECO:0000256" key="1">
    <source>
        <dbReference type="SAM" id="Phobius"/>
    </source>
</evidence>
<dbReference type="RefSeq" id="WP_161815181.1">
    <property type="nucleotide sequence ID" value="NZ_BLJN01000006.1"/>
</dbReference>
<feature type="transmembrane region" description="Helical" evidence="1">
    <location>
        <begin position="137"/>
        <end position="155"/>
    </location>
</feature>
<dbReference type="Pfam" id="PF02517">
    <property type="entry name" value="Rce1-like"/>
    <property type="match status" value="1"/>
</dbReference>
<protein>
    <recommendedName>
        <fullName evidence="2">CAAX prenyl protease 2/Lysostaphin resistance protein A-like domain-containing protein</fullName>
    </recommendedName>
</protein>
<comment type="caution">
    <text evidence="3">The sequence shown here is derived from an EMBL/GenBank/DDBJ whole genome shotgun (WGS) entry which is preliminary data.</text>
</comment>
<gene>
    <name evidence="3" type="ORF">GCM10011487_55790</name>
</gene>
<accession>A0A829YK65</accession>
<keyword evidence="4" id="KW-1185">Reference proteome</keyword>
<dbReference type="EMBL" id="BLJN01000006">
    <property type="protein sequence ID" value="GFE83579.1"/>
    <property type="molecule type" value="Genomic_DNA"/>
</dbReference>
<organism evidence="3 4">
    <name type="scientific">Steroidobacter agaridevorans</name>
    <dbReference type="NCBI Taxonomy" id="2695856"/>
    <lineage>
        <taxon>Bacteria</taxon>
        <taxon>Pseudomonadati</taxon>
        <taxon>Pseudomonadota</taxon>
        <taxon>Gammaproteobacteria</taxon>
        <taxon>Steroidobacterales</taxon>
        <taxon>Steroidobacteraceae</taxon>
        <taxon>Steroidobacter</taxon>
    </lineage>
</organism>
<name>A0A829YK65_9GAMM</name>
<feature type="transmembrane region" description="Helical" evidence="1">
    <location>
        <begin position="161"/>
        <end position="180"/>
    </location>
</feature>
<keyword evidence="1" id="KW-1133">Transmembrane helix</keyword>